<protein>
    <submittedName>
        <fullName evidence="3">Uncharacterized protein</fullName>
    </submittedName>
</protein>
<keyword evidence="1" id="KW-0472">Membrane</keyword>
<name>A0AAN9T311_PSOTE</name>
<dbReference type="Proteomes" id="UP001386955">
    <property type="component" value="Unassembled WGS sequence"/>
</dbReference>
<sequence length="117" mass="12832">MLVFVCVKLKTSGKAKSYFENLLCSLPFHYALSLLWFLSNVVLFDATPLLQQLLTHAVAAAPLKVEVMPLPLHACLKSYEHWEYHGKSLSGASSSNDDAFGDDDNVSCLDLGRGDDA</sequence>
<feature type="transmembrane region" description="Helical" evidence="1">
    <location>
        <begin position="28"/>
        <end position="46"/>
    </location>
</feature>
<accession>A0AAN9T311</accession>
<keyword evidence="1" id="KW-1133">Transmembrane helix</keyword>
<comment type="caution">
    <text evidence="3">The sequence shown here is derived from an EMBL/GenBank/DDBJ whole genome shotgun (WGS) entry which is preliminary data.</text>
</comment>
<organism evidence="3 4">
    <name type="scientific">Psophocarpus tetragonolobus</name>
    <name type="common">Winged bean</name>
    <name type="synonym">Dolichos tetragonolobus</name>
    <dbReference type="NCBI Taxonomy" id="3891"/>
    <lineage>
        <taxon>Eukaryota</taxon>
        <taxon>Viridiplantae</taxon>
        <taxon>Streptophyta</taxon>
        <taxon>Embryophyta</taxon>
        <taxon>Tracheophyta</taxon>
        <taxon>Spermatophyta</taxon>
        <taxon>Magnoliopsida</taxon>
        <taxon>eudicotyledons</taxon>
        <taxon>Gunneridae</taxon>
        <taxon>Pentapetalae</taxon>
        <taxon>rosids</taxon>
        <taxon>fabids</taxon>
        <taxon>Fabales</taxon>
        <taxon>Fabaceae</taxon>
        <taxon>Papilionoideae</taxon>
        <taxon>50 kb inversion clade</taxon>
        <taxon>NPAAA clade</taxon>
        <taxon>indigoferoid/millettioid clade</taxon>
        <taxon>Phaseoleae</taxon>
        <taxon>Psophocarpus</taxon>
    </lineage>
</organism>
<dbReference type="AlphaFoldDB" id="A0AAN9T311"/>
<dbReference type="EMBL" id="JAYMYS010000002">
    <property type="protein sequence ID" value="KAK7405754.1"/>
    <property type="molecule type" value="Genomic_DNA"/>
</dbReference>
<dbReference type="EMBL" id="JAYMYS010000002">
    <property type="protein sequence ID" value="KAK7405762.1"/>
    <property type="molecule type" value="Genomic_DNA"/>
</dbReference>
<proteinExistence type="predicted"/>
<gene>
    <name evidence="2" type="ORF">VNO78_07363</name>
    <name evidence="3" type="ORF">VNO78_07371</name>
</gene>
<evidence type="ECO:0000313" key="3">
    <source>
        <dbReference type="EMBL" id="KAK7405762.1"/>
    </source>
</evidence>
<keyword evidence="4" id="KW-1185">Reference proteome</keyword>
<reference evidence="3 4" key="1">
    <citation type="submission" date="2024-01" db="EMBL/GenBank/DDBJ databases">
        <title>The genomes of 5 underutilized Papilionoideae crops provide insights into root nodulation and disease resistanc.</title>
        <authorList>
            <person name="Jiang F."/>
        </authorList>
    </citation>
    <scope>NUCLEOTIDE SEQUENCE [LARGE SCALE GENOMIC DNA]</scope>
    <source>
        <strain evidence="3">DUOXIRENSHENG_FW03</strain>
        <tissue evidence="3">Leaves</tissue>
    </source>
</reference>
<evidence type="ECO:0000256" key="1">
    <source>
        <dbReference type="SAM" id="Phobius"/>
    </source>
</evidence>
<evidence type="ECO:0000313" key="4">
    <source>
        <dbReference type="Proteomes" id="UP001386955"/>
    </source>
</evidence>
<keyword evidence="1" id="KW-0812">Transmembrane</keyword>
<evidence type="ECO:0000313" key="2">
    <source>
        <dbReference type="EMBL" id="KAK7405754.1"/>
    </source>
</evidence>